<dbReference type="InterPro" id="IPR029058">
    <property type="entry name" value="AB_hydrolase_fold"/>
</dbReference>
<dbReference type="SUPFAM" id="SSF53474">
    <property type="entry name" value="alpha/beta-Hydrolases"/>
    <property type="match status" value="1"/>
</dbReference>
<keyword evidence="8 14" id="KW-0732">Signal</keyword>
<dbReference type="GO" id="GO:0006508">
    <property type="term" value="P:proteolysis"/>
    <property type="evidence" value="ECO:0007669"/>
    <property type="project" value="UniProtKB-KW"/>
</dbReference>
<evidence type="ECO:0000256" key="14">
    <source>
        <dbReference type="RuleBase" id="RU361156"/>
    </source>
</evidence>
<dbReference type="PROSITE" id="PS00560">
    <property type="entry name" value="CARBOXYPEPT_SER_HIS"/>
    <property type="match status" value="1"/>
</dbReference>
<comment type="function">
    <text evidence="13">Extracellular serine carboxypeptidase that contributes to pathogenicity.</text>
</comment>
<proteinExistence type="inferred from homology"/>
<keyword evidence="10" id="KW-0843">Virulence</keyword>
<keyword evidence="6 14" id="KW-0121">Carboxypeptidase</keyword>
<sequence length="740" mass="81195">MISSICWGLLPLSNLALAQFPPEPEGIKVLRSKFDNNVTISYKEVYFPNSLIKVLLGKCLETDIDPNKQTDICETTPGVHSYAGYVNLPPGSLADLGEANDYPINTFFWFFEARKDPLNAPLSIWMNGGPGSSSMLGLFVENGPCFVNPDSNSTYLSDWSWNNEVNMLYLDQPVQVGLSYDGLQNVTLDLLEGDVFISSFWEMKKDNRLGAEEVDTLQWLNQTVNDTDPIPEQNSTFLVGTYPTRESNRTALGTENAAIALWHFAQTWFQEFPGYHPNDSRISIATESYGGRYGPAFAAFFEEQNQRIENGTWSVEGEQYVINLDTLLIINGCIDRPTQWPGYPMMAFNNTYGIESVNETIHEQMLDALYRDGGCLDQIEDCRAISVIYDPENIGINATVNQVCQEAENFCSTEVRGPYLLYSGRNYYDIATLDPDPFPAPFYQGYLNQPHVQAALGVPLNWTQSNGAVSSAFRSIGDYVRPGWIEDLAYLLENGIKVTLAYGDRDYACNWYGGELLSLAINYTHTADFHAAGYEDIQTNTSYVGGQVRQYGNLSFSRVYQAGHEIPSYQPETAYRIFMRALFNRDIATGEQSTGGEGETYSTTGPSDTLAITNEPPAQPVQFCYTLDAGSTCTEAELERLSEGSAIVDHFILVDCNSTQLFPDVVGGSNVTDGACGDAMGYGIYPAGNGTGGSTGRNGTVSPGNGTVGPSATQSPYTGGAGALQVPLWIAWVGVVLALL</sequence>
<protein>
    <recommendedName>
        <fullName evidence="14">Carboxypeptidase</fullName>
        <ecNumber evidence="14">3.4.16.-</ecNumber>
    </recommendedName>
</protein>
<evidence type="ECO:0000256" key="2">
    <source>
        <dbReference type="ARBA" id="ARBA00004609"/>
    </source>
</evidence>
<dbReference type="PROSITE" id="PS00131">
    <property type="entry name" value="CARBOXYPEPT_SER_SER"/>
    <property type="match status" value="1"/>
</dbReference>
<feature type="signal peptide" evidence="14">
    <location>
        <begin position="1"/>
        <end position="18"/>
    </location>
</feature>
<name>A0A3M7FH61_HORWE</name>
<keyword evidence="9 14" id="KW-0378">Hydrolase</keyword>
<feature type="chain" id="PRO_5017847580" description="Carboxypeptidase" evidence="14">
    <location>
        <begin position="19"/>
        <end position="740"/>
    </location>
</feature>
<evidence type="ECO:0000256" key="8">
    <source>
        <dbReference type="ARBA" id="ARBA00022729"/>
    </source>
</evidence>
<dbReference type="EC" id="3.4.16.-" evidence="14"/>
<evidence type="ECO:0000256" key="13">
    <source>
        <dbReference type="ARBA" id="ARBA00037356"/>
    </source>
</evidence>
<evidence type="ECO:0000256" key="12">
    <source>
        <dbReference type="ARBA" id="ARBA00023288"/>
    </source>
</evidence>
<keyword evidence="5" id="KW-0336">GPI-anchor</keyword>
<comment type="similarity">
    <text evidence="3 14">Belongs to the peptidase S10 family.</text>
</comment>
<evidence type="ECO:0000256" key="11">
    <source>
        <dbReference type="ARBA" id="ARBA00023180"/>
    </source>
</evidence>
<keyword evidence="4" id="KW-1003">Cell membrane</keyword>
<dbReference type="InterPro" id="IPR033124">
    <property type="entry name" value="Ser_caboxypep_his_AS"/>
</dbReference>
<dbReference type="PANTHER" id="PTHR11802:SF189">
    <property type="entry name" value="CARBOXYPEPTIDASE"/>
    <property type="match status" value="1"/>
</dbReference>
<evidence type="ECO:0000313" key="16">
    <source>
        <dbReference type="Proteomes" id="UP000269539"/>
    </source>
</evidence>
<dbReference type="GO" id="GO:0000324">
    <property type="term" value="C:fungal-type vacuole"/>
    <property type="evidence" value="ECO:0007669"/>
    <property type="project" value="TreeGrafter"/>
</dbReference>
<evidence type="ECO:0000256" key="1">
    <source>
        <dbReference type="ARBA" id="ARBA00001003"/>
    </source>
</evidence>
<evidence type="ECO:0000256" key="4">
    <source>
        <dbReference type="ARBA" id="ARBA00022475"/>
    </source>
</evidence>
<accession>A0A3M7FH61</accession>
<dbReference type="GO" id="GO:0005886">
    <property type="term" value="C:plasma membrane"/>
    <property type="evidence" value="ECO:0007669"/>
    <property type="project" value="UniProtKB-SubCell"/>
</dbReference>
<keyword evidence="5" id="KW-0472">Membrane</keyword>
<dbReference type="InterPro" id="IPR001563">
    <property type="entry name" value="Peptidase_S10"/>
</dbReference>
<dbReference type="PRINTS" id="PR00724">
    <property type="entry name" value="CRBOXYPTASEC"/>
</dbReference>
<comment type="caution">
    <text evidence="15">The sequence shown here is derived from an EMBL/GenBank/DDBJ whole genome shotgun (WGS) entry which is preliminary data.</text>
</comment>
<evidence type="ECO:0000256" key="9">
    <source>
        <dbReference type="ARBA" id="ARBA00022801"/>
    </source>
</evidence>
<keyword evidence="12" id="KW-0449">Lipoprotein</keyword>
<keyword evidence="11" id="KW-0325">Glycoprotein</keyword>
<comment type="catalytic activity">
    <reaction evidence="1">
        <text>Preferential release of a C-terminal arginine or lysine residue.</text>
        <dbReference type="EC" id="3.4.16.6"/>
    </reaction>
</comment>
<reference evidence="15 16" key="1">
    <citation type="journal article" date="2018" name="BMC Genomics">
        <title>Genomic evidence for intraspecific hybridization in a clonal and extremely halotolerant yeast.</title>
        <authorList>
            <person name="Gostincar C."/>
            <person name="Stajich J.E."/>
            <person name="Zupancic J."/>
            <person name="Zalar P."/>
            <person name="Gunde-Cimerman N."/>
        </authorList>
    </citation>
    <scope>NUCLEOTIDE SEQUENCE [LARGE SCALE GENOMIC DNA]</scope>
    <source>
        <strain evidence="15 16">EXF-10513</strain>
    </source>
</reference>
<dbReference type="EMBL" id="QWIO01000683">
    <property type="protein sequence ID" value="RMY88205.1"/>
    <property type="molecule type" value="Genomic_DNA"/>
</dbReference>
<evidence type="ECO:0000256" key="6">
    <source>
        <dbReference type="ARBA" id="ARBA00022645"/>
    </source>
</evidence>
<evidence type="ECO:0000256" key="5">
    <source>
        <dbReference type="ARBA" id="ARBA00022622"/>
    </source>
</evidence>
<dbReference type="VEuPathDB" id="FungiDB:BTJ68_15314"/>
<evidence type="ECO:0000313" key="15">
    <source>
        <dbReference type="EMBL" id="RMY88205.1"/>
    </source>
</evidence>
<dbReference type="Pfam" id="PF00450">
    <property type="entry name" value="Peptidase_S10"/>
    <property type="match status" value="2"/>
</dbReference>
<organism evidence="15 16">
    <name type="scientific">Hortaea werneckii</name>
    <name type="common">Black yeast</name>
    <name type="synonym">Cladosporium werneckii</name>
    <dbReference type="NCBI Taxonomy" id="91943"/>
    <lineage>
        <taxon>Eukaryota</taxon>
        <taxon>Fungi</taxon>
        <taxon>Dikarya</taxon>
        <taxon>Ascomycota</taxon>
        <taxon>Pezizomycotina</taxon>
        <taxon>Dothideomycetes</taxon>
        <taxon>Dothideomycetidae</taxon>
        <taxon>Mycosphaerellales</taxon>
        <taxon>Teratosphaeriaceae</taxon>
        <taxon>Hortaea</taxon>
    </lineage>
</organism>
<keyword evidence="7 14" id="KW-0645">Protease</keyword>
<evidence type="ECO:0000256" key="10">
    <source>
        <dbReference type="ARBA" id="ARBA00023026"/>
    </source>
</evidence>
<dbReference type="Gene3D" id="3.40.50.1820">
    <property type="entry name" value="alpha/beta hydrolase"/>
    <property type="match status" value="1"/>
</dbReference>
<dbReference type="AlphaFoldDB" id="A0A3M7FH61"/>
<comment type="subcellular location">
    <subcellularLocation>
        <location evidence="2">Cell membrane</location>
        <topology evidence="2">Lipid-anchor</topology>
        <topology evidence="2">GPI-anchor</topology>
    </subcellularLocation>
</comment>
<dbReference type="GO" id="GO:0098552">
    <property type="term" value="C:side of membrane"/>
    <property type="evidence" value="ECO:0007669"/>
    <property type="project" value="UniProtKB-KW"/>
</dbReference>
<dbReference type="GO" id="GO:0004185">
    <property type="term" value="F:serine-type carboxypeptidase activity"/>
    <property type="evidence" value="ECO:0007669"/>
    <property type="project" value="UniProtKB-UniRule"/>
</dbReference>
<evidence type="ECO:0000256" key="3">
    <source>
        <dbReference type="ARBA" id="ARBA00009431"/>
    </source>
</evidence>
<evidence type="ECO:0000256" key="7">
    <source>
        <dbReference type="ARBA" id="ARBA00022670"/>
    </source>
</evidence>
<dbReference type="PANTHER" id="PTHR11802">
    <property type="entry name" value="SERINE PROTEASE FAMILY S10 SERINE CARBOXYPEPTIDASE"/>
    <property type="match status" value="1"/>
</dbReference>
<gene>
    <name evidence="15" type="ORF">D0864_06686</name>
</gene>
<dbReference type="InterPro" id="IPR018202">
    <property type="entry name" value="Ser_caboxypep_ser_AS"/>
</dbReference>
<dbReference type="Proteomes" id="UP000269539">
    <property type="component" value="Unassembled WGS sequence"/>
</dbReference>